<evidence type="ECO:0000256" key="1">
    <source>
        <dbReference type="SAM" id="Phobius"/>
    </source>
</evidence>
<dbReference type="Proteomes" id="UP001201701">
    <property type="component" value="Unassembled WGS sequence"/>
</dbReference>
<keyword evidence="1" id="KW-0812">Transmembrane</keyword>
<keyword evidence="3" id="KW-1185">Reference proteome</keyword>
<feature type="transmembrane region" description="Helical" evidence="1">
    <location>
        <begin position="182"/>
        <end position="205"/>
    </location>
</feature>
<evidence type="ECO:0000313" key="3">
    <source>
        <dbReference type="Proteomes" id="UP001201701"/>
    </source>
</evidence>
<dbReference type="EMBL" id="JAKREW010000001">
    <property type="protein sequence ID" value="MCG7503702.1"/>
    <property type="molecule type" value="Genomic_DNA"/>
</dbReference>
<keyword evidence="1" id="KW-1133">Transmembrane helix</keyword>
<keyword evidence="1" id="KW-0472">Membrane</keyword>
<comment type="caution">
    <text evidence="2">The sequence shown here is derived from an EMBL/GenBank/DDBJ whole genome shotgun (WGS) entry which is preliminary data.</text>
</comment>
<feature type="transmembrane region" description="Helical" evidence="1">
    <location>
        <begin position="134"/>
        <end position="159"/>
    </location>
</feature>
<gene>
    <name evidence="2" type="ORF">L4923_01575</name>
</gene>
<reference evidence="2 3" key="1">
    <citation type="submission" date="2022-02" db="EMBL/GenBank/DDBJ databases">
        <title>Draft genome sequence of Mezorhizobium retamae strain IRAMC:0171 isolated from Retama raetam nodules.</title>
        <authorList>
            <person name="Bengaied R."/>
            <person name="Sbissi I."/>
            <person name="Huber K."/>
            <person name="Ghodbane F."/>
            <person name="Nouioui I."/>
            <person name="Tarhouni M."/>
            <person name="Gtari M."/>
        </authorList>
    </citation>
    <scope>NUCLEOTIDE SEQUENCE [LARGE SCALE GENOMIC DNA]</scope>
    <source>
        <strain evidence="2 3">IRAMC:0171</strain>
    </source>
</reference>
<name>A0ABS9Q8F6_9HYPH</name>
<proteinExistence type="predicted"/>
<protein>
    <submittedName>
        <fullName evidence="2">Uncharacterized protein</fullName>
    </submittedName>
</protein>
<sequence length="209" mass="22987">MTKIAPDPRGRLVINTLVDRLCSVAGVAPFHRDCGPKVTVYWTDPMPKTSVVPDVCSAQVDVSSAKLVANVTKPQRRQMGHLIRTFRNGNPRRFNWNNAPPLRWISPAVRFQDDKLAEANKCIYSKTMSTFIKLIVSAILAVFTSLIVAGLFLPIYGIFEGGTHNCLSDGIGECVSFIPMSALIYGPLFSIAGIFIGTPVFMMVLGRRD</sequence>
<accession>A0ABS9Q8F6</accession>
<dbReference type="RefSeq" id="WP_239361579.1">
    <property type="nucleotide sequence ID" value="NZ_JAKREW010000001.1"/>
</dbReference>
<evidence type="ECO:0000313" key="2">
    <source>
        <dbReference type="EMBL" id="MCG7503702.1"/>
    </source>
</evidence>
<organism evidence="2 3">
    <name type="scientific">Mesorhizobium retamae</name>
    <dbReference type="NCBI Taxonomy" id="2912854"/>
    <lineage>
        <taxon>Bacteria</taxon>
        <taxon>Pseudomonadati</taxon>
        <taxon>Pseudomonadota</taxon>
        <taxon>Alphaproteobacteria</taxon>
        <taxon>Hyphomicrobiales</taxon>
        <taxon>Phyllobacteriaceae</taxon>
        <taxon>Mesorhizobium</taxon>
    </lineage>
</organism>